<evidence type="ECO:0000256" key="7">
    <source>
        <dbReference type="ARBA" id="ARBA00023136"/>
    </source>
</evidence>
<evidence type="ECO:0000256" key="1">
    <source>
        <dbReference type="ARBA" id="ARBA00004651"/>
    </source>
</evidence>
<dbReference type="SUPFAM" id="SSF56112">
    <property type="entry name" value="Protein kinase-like (PK-like)"/>
    <property type="match status" value="1"/>
</dbReference>
<feature type="compositionally biased region" description="Low complexity" evidence="8">
    <location>
        <begin position="610"/>
        <end position="626"/>
    </location>
</feature>
<dbReference type="STRING" id="158787.BSCA_1560"/>
<evidence type="ECO:0000256" key="9">
    <source>
        <dbReference type="SAM" id="Phobius"/>
    </source>
</evidence>
<dbReference type="EMBL" id="JGZO01000029">
    <property type="protein sequence ID" value="KFI90707.1"/>
    <property type="molecule type" value="Genomic_DNA"/>
</dbReference>
<protein>
    <submittedName>
        <fullName evidence="10">Membrane protein</fullName>
    </submittedName>
</protein>
<keyword evidence="4" id="KW-0133">Cell shape</keyword>
<organism evidence="10 11">
    <name type="scientific">Bifidobacterium scardovii</name>
    <dbReference type="NCBI Taxonomy" id="158787"/>
    <lineage>
        <taxon>Bacteria</taxon>
        <taxon>Bacillati</taxon>
        <taxon>Actinomycetota</taxon>
        <taxon>Actinomycetes</taxon>
        <taxon>Bifidobacteriales</taxon>
        <taxon>Bifidobacteriaceae</taxon>
        <taxon>Bifidobacterium</taxon>
    </lineage>
</organism>
<sequence length="1323" mass="140311">MSSSVGRNSLIMAAGTAASRVTGQVRTILLAAALGTTGIAANAYQAGAMIPQAVFALVSGGIFNAVLVPQIVRTLKEKDAEERLNKLISLAIALLLAITALMTVATPLLTRLYVGQDTGPEMQALTNAFTLWCMPQIFFYGLYTVLGQILAAKNHFGMYAWSSVGANVISCAGFTAFILLFGKANEQPLEFWTPARITLIAGSWTLGVAFQALILFLPLMRCGLRYRPKWGISGIGLRAMGSVAGWSIGIVVVDQLASIISTRITTSAPATAERLLGIAQIDVAGNATYQNAFTLYVLPYSLIAVSVATAMFPRISQAIGDRDIDDARGLFSQSLRNVGVLMIFFTVAFIVMPVPVILALLPSVSVKEAIMIAAPLMTQGIGLPLSSAYLIIQRTFYAFEDGKNPFLFMLLFNILYVGILLGSTHVLSPVYWVTMLGISSTIGHLLAFPFLVKPLRARFGGHLDGKRITIAYLKAVVAGVAAVVCGLALQHPVYRLVGAQIGRDDGSMNWFQAVAVCVILTVVSVAVYAAVLWLMRSDELVSATRMVAARLGMGRAGAKTGAVADGDAADHGAAHDAAQGTDTASAVGRPAADPADRPRLSGDAQPPVPAVSANAASPLASTTPTARMAQQPQSSEHTHYGVGKSMKPQLGDTIANRYTLVALLRDETGLEAWKASDRVLTRDCQLFLITDRRVLDQVTAIASALALIKNRQFTQVLQMQRHGDAALIITQLDAGLSLTHYLKSSTGRILSFNAMRSIMGETTQAVRTLLSQGLTHQAIGTDTVRVSVEGVQLADTPLSSMLQDVSGSASQNLPAEVTAVRQLAALLYAMLTRTPSSPDARFDLSRIGADVPGEFKLICKRGLGLPGNGTDLPMSSLAELDALLGDWTPLGRLLDRDIALPGISGDASISSVTLLPRDGADLADIPGDIINSNPMPALTLNMPKYSTALDSDDVVDVTPMTGDLFSAFDGQTGTPNKSTLSLDVSSIRHPSEESEAAPETVAIQPPQPVVPIDPSMEETQIIPPIGSEPIPHGGDAPTDDAYEPDQQSKFTLNIPADETVADQKLFGGLPTKIISVIVGVIVLIVAGTLAVNSLIDDTQGNIGGSGASSDPFSDENLDAVPFGKSTNGSQSDNTDSADSADKKDGNGTDQSKDSADTANKDANKNQSSDNANDSKKQSSDSNKSDSNKKDDSSKQTVETKDKNVQSVPAPRYENNTPLSIASQQFVTDPGGQRGYAYHLHLNEAHDTYRLVVHITTSGGKGYIYANTTGDPNQGDQVGEFTFAEGGTTEVKFTKVTKTQDIVMWVPADSMPNNQLYIQKVELF</sequence>
<evidence type="ECO:0000256" key="8">
    <source>
        <dbReference type="SAM" id="MobiDB-lite"/>
    </source>
</evidence>
<dbReference type="eggNOG" id="COG0728">
    <property type="taxonomic scope" value="Bacteria"/>
</dbReference>
<evidence type="ECO:0000256" key="6">
    <source>
        <dbReference type="ARBA" id="ARBA00022989"/>
    </source>
</evidence>
<dbReference type="PANTHER" id="PTHR47019">
    <property type="entry name" value="LIPID II FLIPPASE MURJ"/>
    <property type="match status" value="1"/>
</dbReference>
<feature type="transmembrane region" description="Helical" evidence="9">
    <location>
        <begin position="28"/>
        <end position="47"/>
    </location>
</feature>
<feature type="transmembrane region" description="Helical" evidence="9">
    <location>
        <begin position="129"/>
        <end position="146"/>
    </location>
</feature>
<comment type="caution">
    <text evidence="10">The sequence shown here is derived from an EMBL/GenBank/DDBJ whole genome shotgun (WGS) entry which is preliminary data.</text>
</comment>
<feature type="transmembrane region" description="Helical" evidence="9">
    <location>
        <begin position="1073"/>
        <end position="1095"/>
    </location>
</feature>
<dbReference type="RefSeq" id="WP_033518372.1">
    <property type="nucleotide sequence ID" value="NZ_JASOEM010000013.1"/>
</dbReference>
<feature type="transmembrane region" description="Helical" evidence="9">
    <location>
        <begin position="471"/>
        <end position="490"/>
    </location>
</feature>
<dbReference type="GO" id="GO:0009252">
    <property type="term" value="P:peptidoglycan biosynthetic process"/>
    <property type="evidence" value="ECO:0007669"/>
    <property type="project" value="UniProtKB-KW"/>
</dbReference>
<keyword evidence="2" id="KW-1003">Cell membrane</keyword>
<feature type="transmembrane region" description="Helical" evidence="9">
    <location>
        <begin position="430"/>
        <end position="451"/>
    </location>
</feature>
<feature type="transmembrane region" description="Helical" evidence="9">
    <location>
        <begin position="404"/>
        <end position="424"/>
    </location>
</feature>
<dbReference type="Proteomes" id="UP000029033">
    <property type="component" value="Unassembled WGS sequence"/>
</dbReference>
<feature type="compositionally biased region" description="Basic and acidic residues" evidence="8">
    <location>
        <begin position="1172"/>
        <end position="1203"/>
    </location>
</feature>
<dbReference type="Pfam" id="PF03023">
    <property type="entry name" value="MurJ"/>
    <property type="match status" value="1"/>
</dbReference>
<keyword evidence="7 9" id="KW-0472">Membrane</keyword>
<feature type="transmembrane region" description="Helical" evidence="9">
    <location>
        <begin position="369"/>
        <end position="392"/>
    </location>
</feature>
<name>A0A087D5A7_9BIFI</name>
<feature type="transmembrane region" description="Helical" evidence="9">
    <location>
        <begin position="293"/>
        <end position="312"/>
    </location>
</feature>
<feature type="compositionally biased region" description="Basic and acidic residues" evidence="8">
    <location>
        <begin position="1139"/>
        <end position="1163"/>
    </location>
</feature>
<dbReference type="GO" id="GO:0005886">
    <property type="term" value="C:plasma membrane"/>
    <property type="evidence" value="ECO:0007669"/>
    <property type="project" value="UniProtKB-SubCell"/>
</dbReference>
<accession>A0A087D5A7</accession>
<dbReference type="GeneID" id="85167181"/>
<keyword evidence="5" id="KW-0573">Peptidoglycan synthesis</keyword>
<keyword evidence="3 9" id="KW-0812">Transmembrane</keyword>
<evidence type="ECO:0000256" key="2">
    <source>
        <dbReference type="ARBA" id="ARBA00022475"/>
    </source>
</evidence>
<feature type="transmembrane region" description="Helical" evidence="9">
    <location>
        <begin position="87"/>
        <end position="109"/>
    </location>
</feature>
<feature type="region of interest" description="Disordered" evidence="8">
    <location>
        <begin position="562"/>
        <end position="646"/>
    </location>
</feature>
<evidence type="ECO:0000256" key="3">
    <source>
        <dbReference type="ARBA" id="ARBA00022692"/>
    </source>
</evidence>
<evidence type="ECO:0000313" key="11">
    <source>
        <dbReference type="Proteomes" id="UP000029033"/>
    </source>
</evidence>
<feature type="compositionally biased region" description="Low complexity" evidence="8">
    <location>
        <begin position="575"/>
        <end position="584"/>
    </location>
</feature>
<evidence type="ECO:0000313" key="10">
    <source>
        <dbReference type="EMBL" id="KFI90707.1"/>
    </source>
</evidence>
<feature type="transmembrane region" description="Helical" evidence="9">
    <location>
        <begin position="158"/>
        <end position="181"/>
    </location>
</feature>
<feature type="transmembrane region" description="Helical" evidence="9">
    <location>
        <begin position="201"/>
        <end position="220"/>
    </location>
</feature>
<dbReference type="InterPro" id="IPR004268">
    <property type="entry name" value="MurJ"/>
</dbReference>
<evidence type="ECO:0000256" key="5">
    <source>
        <dbReference type="ARBA" id="ARBA00022984"/>
    </source>
</evidence>
<keyword evidence="6 9" id="KW-1133">Transmembrane helix</keyword>
<feature type="region of interest" description="Disordered" evidence="8">
    <location>
        <begin position="1025"/>
        <end position="1044"/>
    </location>
</feature>
<keyword evidence="11" id="KW-1185">Reference proteome</keyword>
<feature type="transmembrane region" description="Helical" evidence="9">
    <location>
        <begin position="510"/>
        <end position="535"/>
    </location>
</feature>
<dbReference type="Gene3D" id="1.10.510.10">
    <property type="entry name" value="Transferase(Phosphotransferase) domain 1"/>
    <property type="match status" value="1"/>
</dbReference>
<evidence type="ECO:0000256" key="4">
    <source>
        <dbReference type="ARBA" id="ARBA00022960"/>
    </source>
</evidence>
<dbReference type="PANTHER" id="PTHR47019:SF1">
    <property type="entry name" value="LIPID II FLIPPASE MURJ"/>
    <property type="match status" value="1"/>
</dbReference>
<dbReference type="InterPro" id="IPR051050">
    <property type="entry name" value="Lipid_II_flippase_MurJ/MviN"/>
</dbReference>
<feature type="compositionally biased region" description="Polar residues" evidence="8">
    <location>
        <begin position="1124"/>
        <end position="1137"/>
    </location>
</feature>
<feature type="transmembrane region" description="Helical" evidence="9">
    <location>
        <begin position="53"/>
        <end position="75"/>
    </location>
</feature>
<gene>
    <name evidence="10" type="ORF">BSCA_1560</name>
</gene>
<dbReference type="InterPro" id="IPR011009">
    <property type="entry name" value="Kinase-like_dom_sf"/>
</dbReference>
<comment type="subcellular location">
    <subcellularLocation>
        <location evidence="1">Cell membrane</location>
        <topology evidence="1">Multi-pass membrane protein</topology>
    </subcellularLocation>
</comment>
<dbReference type="GO" id="GO:0034204">
    <property type="term" value="P:lipid translocation"/>
    <property type="evidence" value="ECO:0007669"/>
    <property type="project" value="TreeGrafter"/>
</dbReference>
<dbReference type="CDD" id="cd13123">
    <property type="entry name" value="MATE_MurJ_like"/>
    <property type="match status" value="1"/>
</dbReference>
<dbReference type="GO" id="GO:0008360">
    <property type="term" value="P:regulation of cell shape"/>
    <property type="evidence" value="ECO:0007669"/>
    <property type="project" value="UniProtKB-KW"/>
</dbReference>
<proteinExistence type="predicted"/>
<feature type="transmembrane region" description="Helical" evidence="9">
    <location>
        <begin position="338"/>
        <end position="363"/>
    </location>
</feature>
<feature type="region of interest" description="Disordered" evidence="8">
    <location>
        <begin position="1105"/>
        <end position="1220"/>
    </location>
</feature>
<dbReference type="GO" id="GO:0015648">
    <property type="term" value="F:lipid-linked peptidoglycan transporter activity"/>
    <property type="evidence" value="ECO:0007669"/>
    <property type="project" value="TreeGrafter"/>
</dbReference>
<reference evidence="10 11" key="1">
    <citation type="submission" date="2014-03" db="EMBL/GenBank/DDBJ databases">
        <title>Genomics of Bifidobacteria.</title>
        <authorList>
            <person name="Ventura M."/>
            <person name="Milani C."/>
            <person name="Lugli G.A."/>
        </authorList>
    </citation>
    <scope>NUCLEOTIDE SEQUENCE [LARGE SCALE GENOMIC DNA]</scope>
    <source>
        <strain evidence="10 11">LMG 21589</strain>
    </source>
</reference>